<geneLocation type="plasmid" evidence="1 2">
    <name>pWSM1592_1</name>
</geneLocation>
<keyword evidence="2" id="KW-1185">Reference proteome</keyword>
<keyword evidence="1" id="KW-0614">Plasmid</keyword>
<reference evidence="1" key="1">
    <citation type="submission" date="2022-09" db="EMBL/GenBank/DDBJ databases">
        <title>Australian commercial rhizobial inoculants.</title>
        <authorList>
            <person name="Kohlmeier M.G."/>
            <person name="O'Hara G.W."/>
            <person name="Colombi E."/>
            <person name="Ramsay J.P."/>
            <person name="Terpolilli J."/>
        </authorList>
    </citation>
    <scope>NUCLEOTIDE SEQUENCE</scope>
    <source>
        <strain evidence="1">WSM1592</strain>
        <plasmid evidence="1">pWSM1592_1</plasmid>
    </source>
</reference>
<evidence type="ECO:0000313" key="1">
    <source>
        <dbReference type="EMBL" id="UWU17475.1"/>
    </source>
</evidence>
<organism evidence="1 2">
    <name type="scientific">Rhizobium sullae</name>
    <name type="common">Rhizobium hedysari</name>
    <dbReference type="NCBI Taxonomy" id="50338"/>
    <lineage>
        <taxon>Bacteria</taxon>
        <taxon>Pseudomonadati</taxon>
        <taxon>Pseudomonadota</taxon>
        <taxon>Alphaproteobacteria</taxon>
        <taxon>Hyphomicrobiales</taxon>
        <taxon>Rhizobiaceae</taxon>
        <taxon>Rhizobium/Agrobacterium group</taxon>
        <taxon>Rhizobium</taxon>
    </lineage>
</organism>
<dbReference type="Proteomes" id="UP001060123">
    <property type="component" value="Plasmid pWSM1592_1"/>
</dbReference>
<accession>A0ABY5XS78</accession>
<name>A0ABY5XS78_RHISU</name>
<protein>
    <submittedName>
        <fullName evidence="1">Uncharacterized protein</fullName>
    </submittedName>
</protein>
<dbReference type="EMBL" id="CP104144">
    <property type="protein sequence ID" value="UWU17475.1"/>
    <property type="molecule type" value="Genomic_DNA"/>
</dbReference>
<evidence type="ECO:0000313" key="2">
    <source>
        <dbReference type="Proteomes" id="UP001060123"/>
    </source>
</evidence>
<gene>
    <name evidence="1" type="ORF">N2599_32565</name>
</gene>
<proteinExistence type="predicted"/>
<sequence>MIRSLIYFQYRVTKILTLLFNERAIQDDMNSCIELRCGAWMHTSPHLAGAAS</sequence>
<dbReference type="RefSeq" id="WP_156915234.1">
    <property type="nucleotide sequence ID" value="NZ_CP104144.1"/>
</dbReference>